<evidence type="ECO:0000313" key="3">
    <source>
        <dbReference type="Proteomes" id="UP001176940"/>
    </source>
</evidence>
<evidence type="ECO:0000256" key="1">
    <source>
        <dbReference type="SAM" id="MobiDB-lite"/>
    </source>
</evidence>
<proteinExistence type="predicted"/>
<dbReference type="Proteomes" id="UP001176940">
    <property type="component" value="Unassembled WGS sequence"/>
</dbReference>
<feature type="compositionally biased region" description="Pro residues" evidence="1">
    <location>
        <begin position="88"/>
        <end position="114"/>
    </location>
</feature>
<organism evidence="2 3">
    <name type="scientific">Ranitomeya imitator</name>
    <name type="common">mimic poison frog</name>
    <dbReference type="NCBI Taxonomy" id="111125"/>
    <lineage>
        <taxon>Eukaryota</taxon>
        <taxon>Metazoa</taxon>
        <taxon>Chordata</taxon>
        <taxon>Craniata</taxon>
        <taxon>Vertebrata</taxon>
        <taxon>Euteleostomi</taxon>
        <taxon>Amphibia</taxon>
        <taxon>Batrachia</taxon>
        <taxon>Anura</taxon>
        <taxon>Neobatrachia</taxon>
        <taxon>Hyloidea</taxon>
        <taxon>Dendrobatidae</taxon>
        <taxon>Dendrobatinae</taxon>
        <taxon>Ranitomeya</taxon>
    </lineage>
</organism>
<feature type="compositionally biased region" description="Basic and acidic residues" evidence="1">
    <location>
        <begin position="116"/>
        <end position="125"/>
    </location>
</feature>
<dbReference type="EMBL" id="CAUEEQ010003280">
    <property type="protein sequence ID" value="CAJ0924811.1"/>
    <property type="molecule type" value="Genomic_DNA"/>
</dbReference>
<name>A0ABN9KUP3_9NEOB</name>
<protein>
    <submittedName>
        <fullName evidence="2">Uncharacterized protein</fullName>
    </submittedName>
</protein>
<reference evidence="2" key="1">
    <citation type="submission" date="2023-07" db="EMBL/GenBank/DDBJ databases">
        <authorList>
            <person name="Stuckert A."/>
        </authorList>
    </citation>
    <scope>NUCLEOTIDE SEQUENCE</scope>
</reference>
<feature type="region of interest" description="Disordered" evidence="1">
    <location>
        <begin position="83"/>
        <end position="161"/>
    </location>
</feature>
<comment type="caution">
    <text evidence="2">The sequence shown here is derived from an EMBL/GenBank/DDBJ whole genome shotgun (WGS) entry which is preliminary data.</text>
</comment>
<sequence>MAGPPPPNNGFPPPVLKNPQLPPPPPHFPPPGPGMPFPDLKLIQVKMIISLLVHIGASDLKGTFQLIDLAQTADSMNRSLAVRFQPGPHGPPGVPPRMMGPPPPRDGYWEPPPNDLRGDPHESFGGREIGAAEEESPPSEVEVDEEAREALQVEDEMVPME</sequence>
<feature type="compositionally biased region" description="Acidic residues" evidence="1">
    <location>
        <begin position="131"/>
        <end position="161"/>
    </location>
</feature>
<feature type="region of interest" description="Disordered" evidence="1">
    <location>
        <begin position="1"/>
        <end position="33"/>
    </location>
</feature>
<gene>
    <name evidence="2" type="ORF">RIMI_LOCUS2355927</name>
</gene>
<accession>A0ABN9KUP3</accession>
<keyword evidence="3" id="KW-1185">Reference proteome</keyword>
<evidence type="ECO:0000313" key="2">
    <source>
        <dbReference type="EMBL" id="CAJ0924811.1"/>
    </source>
</evidence>